<reference evidence="1 2" key="1">
    <citation type="submission" date="2019-11" db="EMBL/GenBank/DDBJ databases">
        <title>Genome-resolved metagenomics to study the prevalence of co-infection and intraspecific heterogeneity among plant pathogen metapopulations.</title>
        <authorList>
            <person name="Newberry E."/>
            <person name="Bhandari R."/>
            <person name="Kemble J."/>
            <person name="Sikora E."/>
            <person name="Potnis N."/>
        </authorList>
    </citation>
    <scope>NUCLEOTIDE SEQUENCE [LARGE SCALE GENOMIC DNA]</scope>
    <source>
        <strain evidence="1">Xp_Tom_Tuscaloosa_18b</strain>
    </source>
</reference>
<proteinExistence type="predicted"/>
<organism evidence="1 2">
    <name type="scientific">Xanthomonas perforans</name>
    <dbReference type="NCBI Taxonomy" id="442694"/>
    <lineage>
        <taxon>Bacteria</taxon>
        <taxon>Pseudomonadati</taxon>
        <taxon>Pseudomonadota</taxon>
        <taxon>Gammaproteobacteria</taxon>
        <taxon>Lysobacterales</taxon>
        <taxon>Lysobacteraceae</taxon>
        <taxon>Xanthomonas</taxon>
    </lineage>
</organism>
<accession>A0A7X5N349</accession>
<name>A0A7X5N349_XANPE</name>
<feature type="non-terminal residue" evidence="1">
    <location>
        <position position="37"/>
    </location>
</feature>
<gene>
    <name evidence="1" type="ORF">G3W61_30285</name>
</gene>
<comment type="caution">
    <text evidence="1">The sequence shown here is derived from an EMBL/GenBank/DDBJ whole genome shotgun (WGS) entry which is preliminary data.</text>
</comment>
<sequence>MTSTPLRTGLLVDDDTLYLRTLQRSLARRGVETLTAT</sequence>
<dbReference type="EMBL" id="JAAGYU010001667">
    <property type="protein sequence ID" value="NEL80533.1"/>
    <property type="molecule type" value="Genomic_DNA"/>
</dbReference>
<evidence type="ECO:0000313" key="2">
    <source>
        <dbReference type="Proteomes" id="UP000471082"/>
    </source>
</evidence>
<dbReference type="AlphaFoldDB" id="A0A7X5N349"/>
<evidence type="ECO:0000313" key="1">
    <source>
        <dbReference type="EMBL" id="NEL80533.1"/>
    </source>
</evidence>
<dbReference type="Proteomes" id="UP000471082">
    <property type="component" value="Unassembled WGS sequence"/>
</dbReference>
<protein>
    <submittedName>
        <fullName evidence="1">Two-component system response regulator</fullName>
    </submittedName>
</protein>